<dbReference type="HOGENOM" id="CLU_028523_2_1_2"/>
<dbReference type="PANTHER" id="PTHR36566:SF1">
    <property type="entry name" value="PYRIDINIUM-3,5-BISTHIOCARBOXYLIC ACID MONONUCLEOTIDE NICKEL INSERTION PROTEIN"/>
    <property type="match status" value="1"/>
</dbReference>
<dbReference type="GO" id="GO:0016829">
    <property type="term" value="F:lyase activity"/>
    <property type="evidence" value="ECO:0007669"/>
    <property type="project" value="UniProtKB-UniRule"/>
</dbReference>
<dbReference type="STRING" id="420247.Msm_0935"/>
<dbReference type="GO" id="GO:0016151">
    <property type="term" value="F:nickel cation binding"/>
    <property type="evidence" value="ECO:0007669"/>
    <property type="project" value="UniProtKB-UniRule"/>
</dbReference>
<proteinExistence type="inferred from homology"/>
<dbReference type="PANTHER" id="PTHR36566">
    <property type="entry name" value="NICKEL INSERTION PROTEIN-RELATED"/>
    <property type="match status" value="1"/>
</dbReference>
<accession>A5ULR2</accession>
<evidence type="ECO:0000256" key="1">
    <source>
        <dbReference type="ARBA" id="ARBA00022596"/>
    </source>
</evidence>
<dbReference type="PATRIC" id="fig|420247.28.peg.931"/>
<gene>
    <name evidence="3" type="ordered locus">Msm_0935</name>
</gene>
<reference evidence="3 4" key="1">
    <citation type="journal article" date="2007" name="Proc. Natl. Acad. Sci. U.S.A.">
        <title>Genomic and metabolic adaptations of Methanobrevibacter smithii to the human gut.</title>
        <authorList>
            <person name="Samuel B.S."/>
            <person name="Hansen E.E."/>
            <person name="Manchester J.K."/>
            <person name="Coutinho P.M."/>
            <person name="Henrissat B."/>
            <person name="Fulton R."/>
            <person name="Latreille P."/>
            <person name="Kim K."/>
            <person name="Wilson R.K."/>
            <person name="Gordon J.I."/>
        </authorList>
    </citation>
    <scope>NUCLEOTIDE SEQUENCE [LARGE SCALE GENOMIC DNA]</scope>
    <source>
        <strain evidence="4">ATCC 35061 / DSM 861 / OCM 144 / PS</strain>
    </source>
</reference>
<name>A5ULR2_METS3</name>
<evidence type="ECO:0000313" key="3">
    <source>
        <dbReference type="EMBL" id="ABQ87140.1"/>
    </source>
</evidence>
<dbReference type="Gene3D" id="3.10.20.300">
    <property type="entry name" value="mk0293 like domain"/>
    <property type="match status" value="1"/>
</dbReference>
<comment type="similarity">
    <text evidence="2">Belongs to the LarC family.</text>
</comment>
<keyword evidence="4" id="KW-1185">Reference proteome</keyword>
<dbReference type="KEGG" id="msi:Msm_0935"/>
<dbReference type="InterPro" id="IPR002822">
    <property type="entry name" value="Ni_insertion"/>
</dbReference>
<dbReference type="Gene3D" id="3.30.70.1380">
    <property type="entry name" value="Transcriptional regulatory protein pf0864 domain like"/>
    <property type="match status" value="1"/>
</dbReference>
<dbReference type="BioCyc" id="MSMI420247:GHWZ-960-MONOMER"/>
<organism evidence="3 4">
    <name type="scientific">Methanobrevibacter smithii (strain ATCC 35061 / DSM 861 / OCM 144 / PS)</name>
    <dbReference type="NCBI Taxonomy" id="420247"/>
    <lineage>
        <taxon>Archaea</taxon>
        <taxon>Methanobacteriati</taxon>
        <taxon>Methanobacteriota</taxon>
        <taxon>Methanomada group</taxon>
        <taxon>Methanobacteria</taxon>
        <taxon>Methanobacteriales</taxon>
        <taxon>Methanobacteriaceae</taxon>
        <taxon>Methanobrevibacter</taxon>
    </lineage>
</organism>
<keyword evidence="2" id="KW-0456">Lyase</keyword>
<dbReference type="NCBIfam" id="TIGR00299">
    <property type="entry name" value="nickel pincer cofactor biosynthesis protein LarC"/>
    <property type="match status" value="1"/>
</dbReference>
<dbReference type="Pfam" id="PF01969">
    <property type="entry name" value="Ni_insertion"/>
    <property type="match status" value="1"/>
</dbReference>
<protein>
    <recommendedName>
        <fullName evidence="2">Putative nickel insertion protein</fullName>
    </recommendedName>
</protein>
<evidence type="ECO:0000256" key="2">
    <source>
        <dbReference type="HAMAP-Rule" id="MF_01074"/>
    </source>
</evidence>
<sequence>MKINKKYRGKIMTLIIDPQTGGIAGNMIIGALVDLGANPKELKEIMESVTSQFGKVKVSFNKVNKCGIDSTYCNVELLSENKHIHYKDLISKIDNLELDEKVKETSKNIFKRIAIAESKVHGESLDEIHFHEVGSSDAVADVIGSVYGFYSLNLDKEEVIGLPVALGGGRIKTTHGILPVPAPAVLEILKDINCIGGPVESELATPTGCAIYAELCSEFKKFIPQCKTSKIAYGAGKKDFDFPNVLRIIKTKEITESDRIDVIETNIDHLTGEEIGYLFDKLLDEGASDVSVTPIIMKKNRQGSLLKVIANRSKRNHLIDVMFKEIGTLGIRISPNLHRGIAKREFIKKSVEINGNIFDVTFKVAYVNGEIISGRPEYEDLLKIANKTDIPLIEVKKIVGNYDD</sequence>
<dbReference type="Proteomes" id="UP000001992">
    <property type="component" value="Chromosome"/>
</dbReference>
<dbReference type="HAMAP" id="MF_01074">
    <property type="entry name" value="LarC"/>
    <property type="match status" value="1"/>
</dbReference>
<dbReference type="SMR" id="A5ULR2"/>
<evidence type="ECO:0000313" key="4">
    <source>
        <dbReference type="Proteomes" id="UP000001992"/>
    </source>
</evidence>
<dbReference type="AlphaFoldDB" id="A5ULR2"/>
<dbReference type="eggNOG" id="arCOG02701">
    <property type="taxonomic scope" value="Archaea"/>
</dbReference>
<dbReference type="EnsemblBacteria" id="ABQ87140">
    <property type="protein sequence ID" value="ABQ87140"/>
    <property type="gene ID" value="Msm_0935"/>
</dbReference>
<keyword evidence="1 2" id="KW-0533">Nickel</keyword>
<dbReference type="EMBL" id="CP000678">
    <property type="protein sequence ID" value="ABQ87140.1"/>
    <property type="molecule type" value="Genomic_DNA"/>
</dbReference>